<feature type="region of interest" description="Disordered" evidence="3">
    <location>
        <begin position="1"/>
        <end position="31"/>
    </location>
</feature>
<keyword evidence="2" id="KW-0436">Ligase</keyword>
<evidence type="ECO:0000256" key="3">
    <source>
        <dbReference type="SAM" id="MobiDB-lite"/>
    </source>
</evidence>
<dbReference type="Pfam" id="PF13193">
    <property type="entry name" value="AMP-binding_C"/>
    <property type="match status" value="1"/>
</dbReference>
<evidence type="ECO:0000256" key="1">
    <source>
        <dbReference type="ARBA" id="ARBA00006432"/>
    </source>
</evidence>
<feature type="domain" description="AMP-binding enzyme C-terminal" evidence="5">
    <location>
        <begin position="466"/>
        <end position="541"/>
    </location>
</feature>
<comment type="similarity">
    <text evidence="1">Belongs to the ATP-dependent AMP-binding enzyme family.</text>
</comment>
<feature type="domain" description="AMP-dependent synthetase/ligase" evidence="4">
    <location>
        <begin position="43"/>
        <end position="415"/>
    </location>
</feature>
<dbReference type="InterPro" id="IPR020845">
    <property type="entry name" value="AMP-binding_CS"/>
</dbReference>
<reference evidence="6 7" key="1">
    <citation type="journal article" date="2014" name="Genome Announc.">
        <title>Draft Genome Sequence of Streptomyces roseochromogenes subsp. oscitans DS 12.976, Producer of the Aminocoumarin Antibiotic Clorobiocin.</title>
        <authorList>
            <person name="Ruckert C."/>
            <person name="Kalinowski J."/>
            <person name="Heide L."/>
            <person name="Apel A.K."/>
        </authorList>
    </citation>
    <scope>NUCLEOTIDE SEQUENCE [LARGE SCALE GENOMIC DNA]</scope>
    <source>
        <strain evidence="6 7">DS 12.976</strain>
    </source>
</reference>
<protein>
    <recommendedName>
        <fullName evidence="8">Fatty acid--CoA ligase</fullName>
    </recommendedName>
</protein>
<dbReference type="Gene3D" id="3.40.50.12780">
    <property type="entry name" value="N-terminal domain of ligase-like"/>
    <property type="match status" value="1"/>
</dbReference>
<dbReference type="PATRIC" id="fig|1352936.5.peg.281"/>
<dbReference type="PANTHER" id="PTHR43201:SF5">
    <property type="entry name" value="MEDIUM-CHAIN ACYL-COA LIGASE ACSF2, MITOCHONDRIAL"/>
    <property type="match status" value="1"/>
</dbReference>
<dbReference type="HOGENOM" id="CLU_000022_59_2_11"/>
<dbReference type="PANTHER" id="PTHR43201">
    <property type="entry name" value="ACYL-COA SYNTHETASE"/>
    <property type="match status" value="1"/>
</dbReference>
<evidence type="ECO:0000313" key="7">
    <source>
        <dbReference type="Proteomes" id="UP000017984"/>
    </source>
</evidence>
<evidence type="ECO:0000256" key="2">
    <source>
        <dbReference type="ARBA" id="ARBA00022598"/>
    </source>
</evidence>
<dbReference type="STRING" id="1352936.M878_01205"/>
<organism evidence="6 7">
    <name type="scientific">Streptomyces roseochromogenus subsp. oscitans DS 12.976</name>
    <dbReference type="NCBI Taxonomy" id="1352936"/>
    <lineage>
        <taxon>Bacteria</taxon>
        <taxon>Bacillati</taxon>
        <taxon>Actinomycetota</taxon>
        <taxon>Actinomycetes</taxon>
        <taxon>Kitasatosporales</taxon>
        <taxon>Streptomycetaceae</taxon>
        <taxon>Streptomyces</taxon>
    </lineage>
</organism>
<dbReference type="AlphaFoldDB" id="V6KYK5"/>
<sequence>MTSVFNDRAGADTPETHETPKTPEPSGTSEIPAPATLAQLADHAADVYGPQEALVDGEVRWTFSRLRDEVHAAARAALAQGVCPGDRVAVWAPNTRYWIAAVLGAVSVGAVLVPLNTRYKAAEAADLIRRSGARLLFTERGFLGLDYVEMLRESGEDLGRLSGTVVLRGEPAERTLGWVDYLAAGQRVPDAERAARTAAVRPDDLADILFTSGTTGRSKGVMATHRQTLRVFRAWSRVVTLRAGDRYLLVNPFFHVFGYKAGVVSCLLRGVTMLPEQVFDLERILPLLAKERVSVLMATPTVLHGLLDHPRRAEHDLAGLRLVGLGGSAVGPQLIERIREELGIPDVFSAYGLTESTGVVSVCPPDADATSVATTAGPALPGTEIRVVDADGAPLPSGEPGEVLVRGYHVMRGYLDDPEATARTIDVDGWLHTGDVGVLDERGYLSITDRLKDMYIVGGFNAYPAEVENVLRGHAQIADVAVVGAPDERLGEVGVAFYTPAPGAEPDPAELTAWARERLANFKVPRRFHAVAALPRNAGGKILKGELRRAAREDGAL</sequence>
<name>V6KYK5_STRRC</name>
<evidence type="ECO:0000259" key="5">
    <source>
        <dbReference type="Pfam" id="PF13193"/>
    </source>
</evidence>
<dbReference type="NCBIfam" id="NF005801">
    <property type="entry name" value="PRK07656.1"/>
    <property type="match status" value="1"/>
</dbReference>
<dbReference type="OrthoDB" id="9803968at2"/>
<dbReference type="RefSeq" id="WP_023544277.1">
    <property type="nucleotide sequence ID" value="NZ_CM002285.1"/>
</dbReference>
<dbReference type="GO" id="GO:0031956">
    <property type="term" value="F:medium-chain fatty acid-CoA ligase activity"/>
    <property type="evidence" value="ECO:0007669"/>
    <property type="project" value="TreeGrafter"/>
</dbReference>
<gene>
    <name evidence="6" type="ORF">M878_01205</name>
</gene>
<dbReference type="SUPFAM" id="SSF56801">
    <property type="entry name" value="Acetyl-CoA synthetase-like"/>
    <property type="match status" value="1"/>
</dbReference>
<proteinExistence type="inferred from homology"/>
<accession>V6KYK5</accession>
<dbReference type="Pfam" id="PF00501">
    <property type="entry name" value="AMP-binding"/>
    <property type="match status" value="1"/>
</dbReference>
<dbReference type="Gene3D" id="3.30.300.30">
    <property type="match status" value="1"/>
</dbReference>
<dbReference type="Proteomes" id="UP000017984">
    <property type="component" value="Chromosome"/>
</dbReference>
<dbReference type="GO" id="GO:0006631">
    <property type="term" value="P:fatty acid metabolic process"/>
    <property type="evidence" value="ECO:0007669"/>
    <property type="project" value="TreeGrafter"/>
</dbReference>
<dbReference type="PROSITE" id="PS00455">
    <property type="entry name" value="AMP_BINDING"/>
    <property type="match status" value="1"/>
</dbReference>
<keyword evidence="7" id="KW-1185">Reference proteome</keyword>
<dbReference type="InterPro" id="IPR025110">
    <property type="entry name" value="AMP-bd_C"/>
</dbReference>
<dbReference type="InterPro" id="IPR042099">
    <property type="entry name" value="ANL_N_sf"/>
</dbReference>
<dbReference type="EMBL" id="AWQX01000007">
    <property type="protein sequence ID" value="EST36531.1"/>
    <property type="molecule type" value="Genomic_DNA"/>
</dbReference>
<evidence type="ECO:0008006" key="8">
    <source>
        <dbReference type="Google" id="ProtNLM"/>
    </source>
</evidence>
<evidence type="ECO:0000259" key="4">
    <source>
        <dbReference type="Pfam" id="PF00501"/>
    </source>
</evidence>
<evidence type="ECO:0000313" key="6">
    <source>
        <dbReference type="EMBL" id="EST36531.1"/>
    </source>
</evidence>
<dbReference type="InterPro" id="IPR000873">
    <property type="entry name" value="AMP-dep_synth/lig_dom"/>
</dbReference>
<comment type="caution">
    <text evidence="6">The sequence shown here is derived from an EMBL/GenBank/DDBJ whole genome shotgun (WGS) entry which is preliminary data.</text>
</comment>
<dbReference type="InterPro" id="IPR045851">
    <property type="entry name" value="AMP-bd_C_sf"/>
</dbReference>